<accession>A0A0C3HNC6</accession>
<dbReference type="EMBL" id="KN832873">
    <property type="protein sequence ID" value="KIN03837.1"/>
    <property type="molecule type" value="Genomic_DNA"/>
</dbReference>
<keyword evidence="2" id="KW-1185">Reference proteome</keyword>
<dbReference type="OrthoDB" id="17560at2759"/>
<name>A0A0C3HNC6_OIDMZ</name>
<reference evidence="2" key="2">
    <citation type="submission" date="2015-01" db="EMBL/GenBank/DDBJ databases">
        <title>Evolutionary Origins and Diversification of the Mycorrhizal Mutualists.</title>
        <authorList>
            <consortium name="DOE Joint Genome Institute"/>
            <consortium name="Mycorrhizal Genomics Consortium"/>
            <person name="Kohler A."/>
            <person name="Kuo A."/>
            <person name="Nagy L.G."/>
            <person name="Floudas D."/>
            <person name="Copeland A."/>
            <person name="Barry K.W."/>
            <person name="Cichocki N."/>
            <person name="Veneault-Fourrey C."/>
            <person name="LaButti K."/>
            <person name="Lindquist E.A."/>
            <person name="Lipzen A."/>
            <person name="Lundell T."/>
            <person name="Morin E."/>
            <person name="Murat C."/>
            <person name="Riley R."/>
            <person name="Ohm R."/>
            <person name="Sun H."/>
            <person name="Tunlid A."/>
            <person name="Henrissat B."/>
            <person name="Grigoriev I.V."/>
            <person name="Hibbett D.S."/>
            <person name="Martin F."/>
        </authorList>
    </citation>
    <scope>NUCLEOTIDE SEQUENCE [LARGE SCALE GENOMIC DNA]</scope>
    <source>
        <strain evidence="2">Zn</strain>
    </source>
</reference>
<sequence length="108" mass="12193">MQVMDSFLTPSRSIFTTIFIKPTSALPFHCGCYSFSNIQQDIDNSAKDFQLSQELRKYYETKELKIGSAYFCWGGQYTILLCQQGNLVDAGFSQDALACCISLRYPSS</sequence>
<dbReference type="HOGENOM" id="CLU_2197701_0_0_1"/>
<dbReference type="STRING" id="913774.A0A0C3HNC6"/>
<dbReference type="AlphaFoldDB" id="A0A0C3HNC6"/>
<gene>
    <name evidence="1" type="ORF">OIDMADRAFT_18049</name>
</gene>
<evidence type="ECO:0000313" key="1">
    <source>
        <dbReference type="EMBL" id="KIN03837.1"/>
    </source>
</evidence>
<organism evidence="1 2">
    <name type="scientific">Oidiodendron maius (strain Zn)</name>
    <dbReference type="NCBI Taxonomy" id="913774"/>
    <lineage>
        <taxon>Eukaryota</taxon>
        <taxon>Fungi</taxon>
        <taxon>Dikarya</taxon>
        <taxon>Ascomycota</taxon>
        <taxon>Pezizomycotina</taxon>
        <taxon>Leotiomycetes</taxon>
        <taxon>Leotiomycetes incertae sedis</taxon>
        <taxon>Myxotrichaceae</taxon>
        <taxon>Oidiodendron</taxon>
    </lineage>
</organism>
<reference evidence="1 2" key="1">
    <citation type="submission" date="2014-04" db="EMBL/GenBank/DDBJ databases">
        <authorList>
            <consortium name="DOE Joint Genome Institute"/>
            <person name="Kuo A."/>
            <person name="Martino E."/>
            <person name="Perotto S."/>
            <person name="Kohler A."/>
            <person name="Nagy L.G."/>
            <person name="Floudas D."/>
            <person name="Copeland A."/>
            <person name="Barry K.W."/>
            <person name="Cichocki N."/>
            <person name="Veneault-Fourrey C."/>
            <person name="LaButti K."/>
            <person name="Lindquist E.A."/>
            <person name="Lipzen A."/>
            <person name="Lundell T."/>
            <person name="Morin E."/>
            <person name="Murat C."/>
            <person name="Sun H."/>
            <person name="Tunlid A."/>
            <person name="Henrissat B."/>
            <person name="Grigoriev I.V."/>
            <person name="Hibbett D.S."/>
            <person name="Martin F."/>
            <person name="Nordberg H.P."/>
            <person name="Cantor M.N."/>
            <person name="Hua S.X."/>
        </authorList>
    </citation>
    <scope>NUCLEOTIDE SEQUENCE [LARGE SCALE GENOMIC DNA]</scope>
    <source>
        <strain evidence="1 2">Zn</strain>
    </source>
</reference>
<dbReference type="Proteomes" id="UP000054321">
    <property type="component" value="Unassembled WGS sequence"/>
</dbReference>
<protein>
    <submittedName>
        <fullName evidence="1">Uncharacterized protein</fullName>
    </submittedName>
</protein>
<evidence type="ECO:0000313" key="2">
    <source>
        <dbReference type="Proteomes" id="UP000054321"/>
    </source>
</evidence>
<dbReference type="InParanoid" id="A0A0C3HNC6"/>
<proteinExistence type="predicted"/>